<comment type="caution">
    <text evidence="4">The sequence shown here is derived from an EMBL/GenBank/DDBJ whole genome shotgun (WGS) entry which is preliminary data.</text>
</comment>
<gene>
    <name evidence="4" type="ORF">H9848_08590</name>
</gene>
<dbReference type="GO" id="GO:0140662">
    <property type="term" value="F:ATP-dependent protein folding chaperone"/>
    <property type="evidence" value="ECO:0007669"/>
    <property type="project" value="InterPro"/>
</dbReference>
<protein>
    <submittedName>
        <fullName evidence="4">Hsp70 family protein</fullName>
    </submittedName>
</protein>
<keyword evidence="2" id="KW-0547">Nucleotide-binding</keyword>
<dbReference type="SUPFAM" id="SSF100920">
    <property type="entry name" value="Heat shock protein 70kD (HSP70), peptide-binding domain"/>
    <property type="match status" value="1"/>
</dbReference>
<reference evidence="4" key="2">
    <citation type="submission" date="2021-04" db="EMBL/GenBank/DDBJ databases">
        <authorList>
            <person name="Gilroy R."/>
        </authorList>
    </citation>
    <scope>NUCLEOTIDE SEQUENCE</scope>
    <source>
        <strain evidence="4">ChiHecec2B26-12326</strain>
    </source>
</reference>
<dbReference type="CDD" id="cd24029">
    <property type="entry name" value="ASKHA_NBD_HSP70_DnaK_HscA_HscC"/>
    <property type="match status" value="1"/>
</dbReference>
<evidence type="ECO:0000313" key="4">
    <source>
        <dbReference type="EMBL" id="HIX86645.1"/>
    </source>
</evidence>
<organism evidence="4 5">
    <name type="scientific">Candidatus Parabacteroides intestinigallinarum</name>
    <dbReference type="NCBI Taxonomy" id="2838722"/>
    <lineage>
        <taxon>Bacteria</taxon>
        <taxon>Pseudomonadati</taxon>
        <taxon>Bacteroidota</taxon>
        <taxon>Bacteroidia</taxon>
        <taxon>Bacteroidales</taxon>
        <taxon>Tannerellaceae</taxon>
        <taxon>Parabacteroides</taxon>
    </lineage>
</organism>
<accession>A0A9D1XSQ2</accession>
<dbReference type="InterPro" id="IPR029047">
    <property type="entry name" value="HSP70_peptide-bd_sf"/>
</dbReference>
<dbReference type="InterPro" id="IPR043129">
    <property type="entry name" value="ATPase_NBD"/>
</dbReference>
<dbReference type="PANTHER" id="PTHR19375">
    <property type="entry name" value="HEAT SHOCK PROTEIN 70KDA"/>
    <property type="match status" value="1"/>
</dbReference>
<dbReference type="Gene3D" id="3.90.640.10">
    <property type="entry name" value="Actin, Chain A, domain 4"/>
    <property type="match status" value="1"/>
</dbReference>
<dbReference type="Proteomes" id="UP000823847">
    <property type="component" value="Unassembled WGS sequence"/>
</dbReference>
<dbReference type="AlphaFoldDB" id="A0A9D1XSQ2"/>
<evidence type="ECO:0000256" key="2">
    <source>
        <dbReference type="ARBA" id="ARBA00022741"/>
    </source>
</evidence>
<dbReference type="InterPro" id="IPR018181">
    <property type="entry name" value="Heat_shock_70_CS"/>
</dbReference>
<reference evidence="4" key="1">
    <citation type="journal article" date="2021" name="PeerJ">
        <title>Extensive microbial diversity within the chicken gut microbiome revealed by metagenomics and culture.</title>
        <authorList>
            <person name="Gilroy R."/>
            <person name="Ravi A."/>
            <person name="Getino M."/>
            <person name="Pursley I."/>
            <person name="Horton D.L."/>
            <person name="Alikhan N.F."/>
            <person name="Baker D."/>
            <person name="Gharbi K."/>
            <person name="Hall N."/>
            <person name="Watson M."/>
            <person name="Adriaenssens E.M."/>
            <person name="Foster-Nyarko E."/>
            <person name="Jarju S."/>
            <person name="Secka A."/>
            <person name="Antonio M."/>
            <person name="Oren A."/>
            <person name="Chaudhuri R.R."/>
            <person name="La Ragione R."/>
            <person name="Hildebrand F."/>
            <person name="Pallen M.J."/>
        </authorList>
    </citation>
    <scope>NUCLEOTIDE SEQUENCE</scope>
    <source>
        <strain evidence="4">ChiHecec2B26-12326</strain>
    </source>
</reference>
<sequence length="835" mass="93380">MKHITIDYGIDLGTTNSAICRVEQGVPTIIRSDSGMETMPSCVSFKKGGVMQIGQSAYADLGKDKLRALKKKSALASNSCIEFKRYMGSDKTFSNINMNHQWTPEELSAQIIQTLCSFVTDDEVKAAVITVPAKFTVNQKDATLEAARLAGIEQVELLQEPIAASIAYGLKAEEKNGNWMVFDLGGGTLDVALVHVCDGVMQVFDTEGDNYLGGKNLDEAIVSKIILPQIVSHYALNLSDKEQYALLTEALKVEAEKIKNKLSYRESETLYLEAGDWGEDEDGEEIEMEISITRTELEEAIRPLLQKAVDVCKSLMMRNHLSFGQLSHLILIGGPTYIPLLRQMLREQVTEHVETGINPMTAVATGAAIYASTIPMKTSEKDSEEDTLRLLVDFDATTVDTMALIPIRTETPIDGLHVKMIRRSDDWESATIAIGEKGGLLELDLIPKQPNTFRLVATINDVAVRCFPAELTIVQGTKAGSAILPYNIGIEVFNPKKNRCVFTAFTGLEKNRPLPAIGTVYGLKTLSDLRPGNEEDILRIAIYQGDDSAEGKTAALFEYVSDVTISGEDIVSFIPKDSHINIKIEVNRSEMMTITAEFPESGQTIEKQLDTSRRQATKSTDYLRAQISRAYTQIDLFSGEIENVDEAVKLRSQVKQIEETLNEGAQHKQIEQHLKEILRQIEEYEESTEWERVFSRLRKAMMGLQIEAMKHKDPGVNKMTESLNAQMERVATLQDISRAKALQAHIENYKYTLQRDEIYRDFILWADKEFCYIQWSDPKLAQRLIAQGMNILKEDPTAPLSRTQQVAESINGLIIRTRQTPSARNVPYIKDLPSM</sequence>
<dbReference type="PROSITE" id="PS00297">
    <property type="entry name" value="HSP70_1"/>
    <property type="match status" value="1"/>
</dbReference>
<proteinExistence type="inferred from homology"/>
<evidence type="ECO:0000256" key="1">
    <source>
        <dbReference type="ARBA" id="ARBA00007381"/>
    </source>
</evidence>
<dbReference type="Pfam" id="PF00012">
    <property type="entry name" value="HSP70"/>
    <property type="match status" value="1"/>
</dbReference>
<evidence type="ECO:0000256" key="3">
    <source>
        <dbReference type="ARBA" id="ARBA00022840"/>
    </source>
</evidence>
<keyword evidence="3" id="KW-0067">ATP-binding</keyword>
<dbReference type="PRINTS" id="PR00301">
    <property type="entry name" value="HEATSHOCK70"/>
</dbReference>
<dbReference type="SUPFAM" id="SSF53067">
    <property type="entry name" value="Actin-like ATPase domain"/>
    <property type="match status" value="2"/>
</dbReference>
<dbReference type="EMBL" id="DXEN01000064">
    <property type="protein sequence ID" value="HIX86645.1"/>
    <property type="molecule type" value="Genomic_DNA"/>
</dbReference>
<name>A0A9D1XSQ2_9BACT</name>
<dbReference type="Gene3D" id="3.30.420.40">
    <property type="match status" value="2"/>
</dbReference>
<dbReference type="PROSITE" id="PS01036">
    <property type="entry name" value="HSP70_3"/>
    <property type="match status" value="1"/>
</dbReference>
<comment type="similarity">
    <text evidence="1">Belongs to the heat shock protein 70 family.</text>
</comment>
<dbReference type="GO" id="GO:0005524">
    <property type="term" value="F:ATP binding"/>
    <property type="evidence" value="ECO:0007669"/>
    <property type="project" value="UniProtKB-KW"/>
</dbReference>
<dbReference type="InterPro" id="IPR013126">
    <property type="entry name" value="Hsp_70_fam"/>
</dbReference>
<evidence type="ECO:0000313" key="5">
    <source>
        <dbReference type="Proteomes" id="UP000823847"/>
    </source>
</evidence>